<evidence type="ECO:0000259" key="2">
    <source>
        <dbReference type="Pfam" id="PF01855"/>
    </source>
</evidence>
<evidence type="ECO:0000259" key="3">
    <source>
        <dbReference type="Pfam" id="PF17147"/>
    </source>
</evidence>
<dbReference type="SUPFAM" id="SSF52518">
    <property type="entry name" value="Thiamin diphosphate-binding fold (THDP-binding)"/>
    <property type="match status" value="1"/>
</dbReference>
<dbReference type="RefSeq" id="WP_101636658.1">
    <property type="nucleotide sequence ID" value="NZ_JANQCS010000001.1"/>
</dbReference>
<dbReference type="AlphaFoldDB" id="A0A2I1NB83"/>
<keyword evidence="1" id="KW-0560">Oxidoreductase</keyword>
<reference evidence="4 5" key="1">
    <citation type="submission" date="2017-12" db="EMBL/GenBank/DDBJ databases">
        <title>Phylogenetic diversity of female urinary microbiome.</title>
        <authorList>
            <person name="Thomas-White K."/>
            <person name="Wolfe A.J."/>
        </authorList>
    </citation>
    <scope>NUCLEOTIDE SEQUENCE [LARGE SCALE GENOMIC DNA]</scope>
    <source>
        <strain evidence="4 5">UMB0112</strain>
    </source>
</reference>
<dbReference type="PANTHER" id="PTHR43088">
    <property type="entry name" value="SUBUNIT OF PYRUVATE:FLAVODOXIN OXIDOREDUCTASE-RELATED"/>
    <property type="match status" value="1"/>
</dbReference>
<dbReference type="InterPro" id="IPR002880">
    <property type="entry name" value="Pyrv_Fd/Flavodoxin_OxRdtase_N"/>
</dbReference>
<evidence type="ECO:0000256" key="1">
    <source>
        <dbReference type="ARBA" id="ARBA00023002"/>
    </source>
</evidence>
<dbReference type="NCBIfam" id="NF007206">
    <property type="entry name" value="PRK09627.1"/>
    <property type="match status" value="1"/>
</dbReference>
<feature type="domain" description="Pyruvate:ferredoxin oxidoreductase core" evidence="3">
    <location>
        <begin position="274"/>
        <end position="367"/>
    </location>
</feature>
<comment type="caution">
    <text evidence="4">The sequence shown here is derived from an EMBL/GenBank/DDBJ whole genome shotgun (WGS) entry which is preliminary data.</text>
</comment>
<feature type="domain" description="Pyruvate flavodoxin/ferredoxin oxidoreductase pyrimidine binding" evidence="2">
    <location>
        <begin position="16"/>
        <end position="241"/>
    </location>
</feature>
<dbReference type="PANTHER" id="PTHR43088:SF1">
    <property type="entry name" value="SUBUNIT OF PYRUVATE:FLAVODOXIN OXIDOREDUCTASE"/>
    <property type="match status" value="1"/>
</dbReference>
<dbReference type="SUPFAM" id="SSF52922">
    <property type="entry name" value="TK C-terminal domain-like"/>
    <property type="match status" value="1"/>
</dbReference>
<dbReference type="Pfam" id="PF17147">
    <property type="entry name" value="PFOR_II"/>
    <property type="match status" value="1"/>
</dbReference>
<dbReference type="InterPro" id="IPR009014">
    <property type="entry name" value="Transketo_C/PFOR_II"/>
</dbReference>
<dbReference type="InterPro" id="IPR029061">
    <property type="entry name" value="THDP-binding"/>
</dbReference>
<name>A0A2I1NB83_9BACT</name>
<organism evidence="4 5">
    <name type="scientific">Campylobacter ureolyticus</name>
    <dbReference type="NCBI Taxonomy" id="827"/>
    <lineage>
        <taxon>Bacteria</taxon>
        <taxon>Pseudomonadati</taxon>
        <taxon>Campylobacterota</taxon>
        <taxon>Epsilonproteobacteria</taxon>
        <taxon>Campylobacterales</taxon>
        <taxon>Campylobacteraceae</taxon>
        <taxon>Campylobacter</taxon>
    </lineage>
</organism>
<dbReference type="NCBIfam" id="NF006412">
    <property type="entry name" value="PRK08659.1"/>
    <property type="match status" value="1"/>
</dbReference>
<dbReference type="InterPro" id="IPR033412">
    <property type="entry name" value="PFOR_II"/>
</dbReference>
<dbReference type="Proteomes" id="UP000234639">
    <property type="component" value="Unassembled WGS sequence"/>
</dbReference>
<dbReference type="EMBL" id="PKHU01000002">
    <property type="protein sequence ID" value="PKZ29643.1"/>
    <property type="molecule type" value="Genomic_DNA"/>
</dbReference>
<sequence length="378" mass="41613">MSVEVISTGNALVAKAAIDCGCKFFGGYPITPSSEIAHEMSVRLPEVGGTFIQMEDEISGISVALGASMSGAKAMTASSGPGISLKSEQIGLAFIAEIPLVIVNVMRGGPSTGLPTRVSQGDILQSKSPTHGDYQSITLIPGSLEEVYTFTIKAFNLASKFMTPVFLLLDETLGHMQAKAVLPDIKDIKIYKRDEFKGEKNNYLPYKADIDKPAVLNPFFKGYHYHITGLHHGNTGFPTENGEIVDYNIKRLFNKINLHKDEICEFEEFNLENAEICIIAYGSVNLAVKSAIEILNKEDIKVGLFRPLTLWPSSKKKIKEICDKFKNILVVELNLGQYFGEIQKCGLRDDLHTLFKANGRPISPNEIIKKVKEIKGVK</sequence>
<dbReference type="Gene3D" id="3.40.50.920">
    <property type="match status" value="1"/>
</dbReference>
<dbReference type="Pfam" id="PF01855">
    <property type="entry name" value="POR_N"/>
    <property type="match status" value="1"/>
</dbReference>
<evidence type="ECO:0000313" key="5">
    <source>
        <dbReference type="Proteomes" id="UP000234639"/>
    </source>
</evidence>
<dbReference type="CDD" id="cd07034">
    <property type="entry name" value="TPP_PYR_PFOR_IOR-alpha_like"/>
    <property type="match status" value="1"/>
</dbReference>
<accession>A0A2I1NB83</accession>
<dbReference type="GO" id="GO:0016491">
    <property type="term" value="F:oxidoreductase activity"/>
    <property type="evidence" value="ECO:0007669"/>
    <property type="project" value="UniProtKB-KW"/>
</dbReference>
<dbReference type="Gene3D" id="3.40.50.970">
    <property type="match status" value="1"/>
</dbReference>
<evidence type="ECO:0000313" key="4">
    <source>
        <dbReference type="EMBL" id="PKZ29643.1"/>
    </source>
</evidence>
<protein>
    <submittedName>
        <fullName evidence="4">2-oxoglutarate synthase subunit alpha</fullName>
    </submittedName>
</protein>
<dbReference type="InterPro" id="IPR052368">
    <property type="entry name" value="2-oxoacid_oxidoreductase"/>
</dbReference>
<proteinExistence type="predicted"/>
<gene>
    <name evidence="4" type="ORF">CYJ41_01770</name>
</gene>
<dbReference type="FunFam" id="3.40.50.970:FF:000022">
    <property type="entry name" value="2-oxoglutarate ferredoxin oxidoreductase alpha subunit"/>
    <property type="match status" value="1"/>
</dbReference>